<dbReference type="GO" id="GO:1990904">
    <property type="term" value="C:ribonucleoprotein complex"/>
    <property type="evidence" value="ECO:0007669"/>
    <property type="project" value="UniProtKB-KW"/>
</dbReference>
<organism evidence="5 6">
    <name type="scientific">Muntiacus reevesi</name>
    <name type="common">Reeves' muntjac</name>
    <name type="synonym">Cervus reevesi</name>
    <dbReference type="NCBI Taxonomy" id="9886"/>
    <lineage>
        <taxon>Eukaryota</taxon>
        <taxon>Metazoa</taxon>
        <taxon>Chordata</taxon>
        <taxon>Craniata</taxon>
        <taxon>Vertebrata</taxon>
        <taxon>Euteleostomi</taxon>
        <taxon>Mammalia</taxon>
        <taxon>Eutheria</taxon>
        <taxon>Laurasiatheria</taxon>
        <taxon>Artiodactyla</taxon>
        <taxon>Ruminantia</taxon>
        <taxon>Pecora</taxon>
        <taxon>Cervidae</taxon>
        <taxon>Muntiacinae</taxon>
        <taxon>Muntiacus</taxon>
    </lineage>
</organism>
<evidence type="ECO:0000313" key="5">
    <source>
        <dbReference type="EMBL" id="KAB0369534.1"/>
    </source>
</evidence>
<feature type="region of interest" description="Disordered" evidence="4">
    <location>
        <begin position="151"/>
        <end position="182"/>
    </location>
</feature>
<evidence type="ECO:0000256" key="4">
    <source>
        <dbReference type="SAM" id="MobiDB-lite"/>
    </source>
</evidence>
<name>A0A5N3X787_MUNRE</name>
<keyword evidence="6" id="KW-1185">Reference proteome</keyword>
<evidence type="ECO:0000256" key="2">
    <source>
        <dbReference type="ARBA" id="ARBA00022980"/>
    </source>
</evidence>
<dbReference type="AlphaFoldDB" id="A0A5N3X787"/>
<feature type="compositionally biased region" description="Basic and acidic residues" evidence="4">
    <location>
        <begin position="169"/>
        <end position="182"/>
    </location>
</feature>
<keyword evidence="3" id="KW-0687">Ribonucleoprotein</keyword>
<dbReference type="SMART" id="SM01397">
    <property type="entry name" value="Ribosomal_S3Ae"/>
    <property type="match status" value="1"/>
</dbReference>
<dbReference type="GO" id="GO:0005840">
    <property type="term" value="C:ribosome"/>
    <property type="evidence" value="ECO:0007669"/>
    <property type="project" value="UniProtKB-KW"/>
</dbReference>
<dbReference type="EMBL" id="VCEB01000015">
    <property type="protein sequence ID" value="KAB0369534.1"/>
    <property type="molecule type" value="Genomic_DNA"/>
</dbReference>
<dbReference type="GO" id="GO:0003735">
    <property type="term" value="F:structural constituent of ribosome"/>
    <property type="evidence" value="ECO:0007669"/>
    <property type="project" value="InterPro"/>
</dbReference>
<proteinExistence type="predicted"/>
<dbReference type="PANTHER" id="PTHR11830">
    <property type="entry name" value="40S RIBOSOMAL PROTEIN S3A"/>
    <property type="match status" value="1"/>
</dbReference>
<accession>A0A5N3X787</accession>
<comment type="caution">
    <text evidence="5">The sequence shown here is derived from an EMBL/GenBank/DDBJ whole genome shotgun (WGS) entry which is preliminary data.</text>
</comment>
<evidence type="ECO:0000256" key="3">
    <source>
        <dbReference type="ARBA" id="ARBA00023274"/>
    </source>
</evidence>
<evidence type="ECO:0008006" key="7">
    <source>
        <dbReference type="Google" id="ProtNLM"/>
    </source>
</evidence>
<evidence type="ECO:0000313" key="6">
    <source>
        <dbReference type="Proteomes" id="UP000326062"/>
    </source>
</evidence>
<keyword evidence="1" id="KW-0963">Cytoplasm</keyword>
<dbReference type="Proteomes" id="UP000326062">
    <property type="component" value="Chromosome 13"/>
</dbReference>
<keyword evidence="2" id="KW-0689">Ribosomal protein</keyword>
<dbReference type="GO" id="GO:0006412">
    <property type="term" value="P:translation"/>
    <property type="evidence" value="ECO:0007669"/>
    <property type="project" value="InterPro"/>
</dbReference>
<evidence type="ECO:0000256" key="1">
    <source>
        <dbReference type="ARBA" id="ARBA00022490"/>
    </source>
</evidence>
<gene>
    <name evidence="5" type="ORF">FD755_018527</name>
</gene>
<sequence length="182" mass="20314">MAVNKNKCLMKGGKKGAKKKGVDPFSKKDFTRTQGNKIALTASGGSSKSCVFEVSFADLQNHEVAFRKFKVTTEDIMTEVHIDVKTTRGYLLHLLCVGFTKKRNNQIWKISYAQHQQVCQIDSRHIGKDTEKACKSLYPLHDVFVRKEKMLENSSSGKSPGGETGVKVEQADGYDRPVQESV</sequence>
<protein>
    <recommendedName>
        <fullName evidence="7">40S ribosomal protein S3a</fullName>
    </recommendedName>
</protein>
<reference evidence="5 6" key="1">
    <citation type="submission" date="2019-06" db="EMBL/GenBank/DDBJ databases">
        <title>Discovery of a novel chromosome fission-fusion reversal in muntjac.</title>
        <authorList>
            <person name="Mudd A.B."/>
            <person name="Bredeson J.V."/>
            <person name="Baum R."/>
            <person name="Hockemeyer D."/>
            <person name="Rokhsar D.S."/>
        </authorList>
    </citation>
    <scope>NUCLEOTIDE SEQUENCE [LARGE SCALE GENOMIC DNA]</scope>
    <source>
        <strain evidence="5">UCam_UCB_Mr</strain>
        <tissue evidence="5">Fibroblast cell line</tissue>
    </source>
</reference>
<dbReference type="InterPro" id="IPR001593">
    <property type="entry name" value="Ribosomal_eS1"/>
</dbReference>